<proteinExistence type="predicted"/>
<protein>
    <submittedName>
        <fullName evidence="2">Uncharacterized protein</fullName>
    </submittedName>
</protein>
<organism evidence="2 3">
    <name type="scientific">Lophiostoma macrostomum CBS 122681</name>
    <dbReference type="NCBI Taxonomy" id="1314788"/>
    <lineage>
        <taxon>Eukaryota</taxon>
        <taxon>Fungi</taxon>
        <taxon>Dikarya</taxon>
        <taxon>Ascomycota</taxon>
        <taxon>Pezizomycotina</taxon>
        <taxon>Dothideomycetes</taxon>
        <taxon>Pleosporomycetidae</taxon>
        <taxon>Pleosporales</taxon>
        <taxon>Lophiostomataceae</taxon>
        <taxon>Lophiostoma</taxon>
    </lineage>
</organism>
<reference evidence="2" key="1">
    <citation type="journal article" date="2020" name="Stud. Mycol.">
        <title>101 Dothideomycetes genomes: a test case for predicting lifestyles and emergence of pathogens.</title>
        <authorList>
            <person name="Haridas S."/>
            <person name="Albert R."/>
            <person name="Binder M."/>
            <person name="Bloem J."/>
            <person name="Labutti K."/>
            <person name="Salamov A."/>
            <person name="Andreopoulos B."/>
            <person name="Baker S."/>
            <person name="Barry K."/>
            <person name="Bills G."/>
            <person name="Bluhm B."/>
            <person name="Cannon C."/>
            <person name="Castanera R."/>
            <person name="Culley D."/>
            <person name="Daum C."/>
            <person name="Ezra D."/>
            <person name="Gonzalez J."/>
            <person name="Henrissat B."/>
            <person name="Kuo A."/>
            <person name="Liang C."/>
            <person name="Lipzen A."/>
            <person name="Lutzoni F."/>
            <person name="Magnuson J."/>
            <person name="Mondo S."/>
            <person name="Nolan M."/>
            <person name="Ohm R."/>
            <person name="Pangilinan J."/>
            <person name="Park H.-J."/>
            <person name="Ramirez L."/>
            <person name="Alfaro M."/>
            <person name="Sun H."/>
            <person name="Tritt A."/>
            <person name="Yoshinaga Y."/>
            <person name="Zwiers L.-H."/>
            <person name="Turgeon B."/>
            <person name="Goodwin S."/>
            <person name="Spatafora J."/>
            <person name="Crous P."/>
            <person name="Grigoriev I."/>
        </authorList>
    </citation>
    <scope>NUCLEOTIDE SEQUENCE</scope>
    <source>
        <strain evidence="2">CBS 122681</strain>
    </source>
</reference>
<evidence type="ECO:0000313" key="3">
    <source>
        <dbReference type="Proteomes" id="UP000799324"/>
    </source>
</evidence>
<feature type="compositionally biased region" description="Basic and acidic residues" evidence="1">
    <location>
        <begin position="111"/>
        <end position="130"/>
    </location>
</feature>
<evidence type="ECO:0000256" key="1">
    <source>
        <dbReference type="SAM" id="MobiDB-lite"/>
    </source>
</evidence>
<keyword evidence="3" id="KW-1185">Reference proteome</keyword>
<dbReference type="Proteomes" id="UP000799324">
    <property type="component" value="Unassembled WGS sequence"/>
</dbReference>
<dbReference type="EMBL" id="MU004450">
    <property type="protein sequence ID" value="KAF2650574.1"/>
    <property type="molecule type" value="Genomic_DNA"/>
</dbReference>
<dbReference type="AlphaFoldDB" id="A0A6A6SWK3"/>
<gene>
    <name evidence="2" type="ORF">K491DRAFT_682871</name>
</gene>
<feature type="region of interest" description="Disordered" evidence="1">
    <location>
        <begin position="65"/>
        <end position="144"/>
    </location>
</feature>
<feature type="compositionally biased region" description="Basic residues" evidence="1">
    <location>
        <begin position="101"/>
        <end position="110"/>
    </location>
</feature>
<name>A0A6A6SWK3_9PLEO</name>
<accession>A0A6A6SWK3</accession>
<sequence>MCTEVYLNVRTCPHRHFIKLHPCASRLSNHLSDTRQCPRYMLAYVYQNGDWASCSKCSHATPDKEGVISSNENARKAKNTAPSRPGCARLTKGLRGFRAWKQSRRIRRKTDKQSRAQRKERNKDQKDPRKSGRNRSPSKLSAWSYPESISQEWESKAKRTKRRKDQVDAACRISTRMRMGITWWARRRRDREDRKKKEKYKTVEIRSWRWDDEGGRSIEMGWV</sequence>
<evidence type="ECO:0000313" key="2">
    <source>
        <dbReference type="EMBL" id="KAF2650574.1"/>
    </source>
</evidence>
<feature type="compositionally biased region" description="Polar residues" evidence="1">
    <location>
        <begin position="134"/>
        <end position="144"/>
    </location>
</feature>